<reference evidence="2 3" key="1">
    <citation type="submission" date="2019-05" db="EMBL/GenBank/DDBJ databases">
        <title>Streptomyces sp. NEAU-C151, a novel actinomycete isolated from soil.</title>
        <authorList>
            <person name="Han L."/>
            <person name="Jiang H."/>
        </authorList>
    </citation>
    <scope>NUCLEOTIDE SEQUENCE [LARGE SCALE GENOMIC DNA]</scope>
    <source>
        <strain evidence="2 3">NEAU-C151</strain>
    </source>
</reference>
<proteinExistence type="predicted"/>
<gene>
    <name evidence="2" type="ORF">FE633_14425</name>
</gene>
<sequence length="77" mass="8431">MRTRRCDESRTAASGPEPWFSPPPRSWGLRPQTPVSALRPRPQTPDGLIDAGRATKIQPLRRWRSGVWGGAPGDGNG</sequence>
<dbReference type="Proteomes" id="UP000305906">
    <property type="component" value="Unassembled WGS sequence"/>
</dbReference>
<comment type="caution">
    <text evidence="2">The sequence shown here is derived from an EMBL/GenBank/DDBJ whole genome shotgun (WGS) entry which is preliminary data.</text>
</comment>
<evidence type="ECO:0000313" key="3">
    <source>
        <dbReference type="Proteomes" id="UP000305906"/>
    </source>
</evidence>
<feature type="region of interest" description="Disordered" evidence="1">
    <location>
        <begin position="1"/>
        <end position="50"/>
    </location>
</feature>
<evidence type="ECO:0000313" key="2">
    <source>
        <dbReference type="EMBL" id="TLS45598.1"/>
    </source>
</evidence>
<evidence type="ECO:0000256" key="1">
    <source>
        <dbReference type="SAM" id="MobiDB-lite"/>
    </source>
</evidence>
<protein>
    <submittedName>
        <fullName evidence="2">Uncharacterized protein</fullName>
    </submittedName>
</protein>
<dbReference type="AlphaFoldDB" id="A0A5R9FW61"/>
<keyword evidence="3" id="KW-1185">Reference proteome</keyword>
<accession>A0A5R9FW61</accession>
<feature type="compositionally biased region" description="Basic and acidic residues" evidence="1">
    <location>
        <begin position="1"/>
        <end position="10"/>
    </location>
</feature>
<dbReference type="EMBL" id="VBZC01000013">
    <property type="protein sequence ID" value="TLS45598.1"/>
    <property type="molecule type" value="Genomic_DNA"/>
</dbReference>
<name>A0A5R9FW61_9ACTN</name>
<organism evidence="2 3">
    <name type="scientific">Streptomyces montanus</name>
    <dbReference type="NCBI Taxonomy" id="2580423"/>
    <lineage>
        <taxon>Bacteria</taxon>
        <taxon>Bacillati</taxon>
        <taxon>Actinomycetota</taxon>
        <taxon>Actinomycetes</taxon>
        <taxon>Kitasatosporales</taxon>
        <taxon>Streptomycetaceae</taxon>
        <taxon>Streptomyces</taxon>
    </lineage>
</organism>